<sequence length="113" mass="12666">MIELAGEREYGHFHQFVISAFSQVFYCQLFSSTGVVSPVKPIDKMLCVEVNVESLMRRTKRSALLSNIDVDATCVNPVATCGGHSCSYCTDVDVNPHHPNAFKKIFFSCIPWF</sequence>
<evidence type="ECO:0000313" key="1">
    <source>
        <dbReference type="EMBL" id="KAK5986415.1"/>
    </source>
</evidence>
<comment type="caution">
    <text evidence="1">The sequence shown here is derived from an EMBL/GenBank/DDBJ whole genome shotgun (WGS) entry which is preliminary data.</text>
</comment>
<dbReference type="EMBL" id="WIXE01000643">
    <property type="protein sequence ID" value="KAK5986415.1"/>
    <property type="molecule type" value="Genomic_DNA"/>
</dbReference>
<proteinExistence type="predicted"/>
<accession>A0AAN8FXY1</accession>
<name>A0AAN8FXY1_TRICO</name>
<organism evidence="1 2">
    <name type="scientific">Trichostrongylus colubriformis</name>
    <name type="common">Black scour worm</name>
    <dbReference type="NCBI Taxonomy" id="6319"/>
    <lineage>
        <taxon>Eukaryota</taxon>
        <taxon>Metazoa</taxon>
        <taxon>Ecdysozoa</taxon>
        <taxon>Nematoda</taxon>
        <taxon>Chromadorea</taxon>
        <taxon>Rhabditida</taxon>
        <taxon>Rhabditina</taxon>
        <taxon>Rhabditomorpha</taxon>
        <taxon>Strongyloidea</taxon>
        <taxon>Trichostrongylidae</taxon>
        <taxon>Trichostrongylus</taxon>
    </lineage>
</organism>
<evidence type="ECO:0000313" key="2">
    <source>
        <dbReference type="Proteomes" id="UP001331761"/>
    </source>
</evidence>
<gene>
    <name evidence="1" type="ORF">GCK32_003693</name>
</gene>
<keyword evidence="2" id="KW-1185">Reference proteome</keyword>
<dbReference type="Proteomes" id="UP001331761">
    <property type="component" value="Unassembled WGS sequence"/>
</dbReference>
<dbReference type="AlphaFoldDB" id="A0AAN8FXY1"/>
<protein>
    <submittedName>
        <fullName evidence="1">Uncharacterized protein</fullName>
    </submittedName>
</protein>
<reference evidence="1 2" key="1">
    <citation type="submission" date="2019-10" db="EMBL/GenBank/DDBJ databases">
        <title>Assembly and Annotation for the nematode Trichostrongylus colubriformis.</title>
        <authorList>
            <person name="Martin J."/>
        </authorList>
    </citation>
    <scope>NUCLEOTIDE SEQUENCE [LARGE SCALE GENOMIC DNA]</scope>
    <source>
        <strain evidence="1">G859</strain>
        <tissue evidence="1">Whole worm</tissue>
    </source>
</reference>